<dbReference type="InterPro" id="IPR036390">
    <property type="entry name" value="WH_DNA-bd_sf"/>
</dbReference>
<comment type="similarity">
    <text evidence="1">Belongs to the LysR transcriptional regulatory family.</text>
</comment>
<evidence type="ECO:0000256" key="4">
    <source>
        <dbReference type="ARBA" id="ARBA00023163"/>
    </source>
</evidence>
<dbReference type="PROSITE" id="PS50931">
    <property type="entry name" value="HTH_LYSR"/>
    <property type="match status" value="1"/>
</dbReference>
<reference evidence="7 8" key="1">
    <citation type="submission" date="2020-10" db="EMBL/GenBank/DDBJ databases">
        <title>Degradation of 1,4-Dioxane by Xanthobacter sp. YN2, via a Novel Group-2 Soluble Di-Iron Monooxygenase.</title>
        <authorList>
            <person name="Ma F."/>
            <person name="Wang Y."/>
            <person name="Yang J."/>
            <person name="Guo H."/>
            <person name="Su D."/>
            <person name="Yu L."/>
        </authorList>
    </citation>
    <scope>NUCLEOTIDE SEQUENCE [LARGE SCALE GENOMIC DNA]</scope>
    <source>
        <strain evidence="7 8">YN2</strain>
    </source>
</reference>
<feature type="region of interest" description="Disordered" evidence="5">
    <location>
        <begin position="289"/>
        <end position="314"/>
    </location>
</feature>
<dbReference type="RefSeq" id="WP_203191596.1">
    <property type="nucleotide sequence ID" value="NZ_CP063362.1"/>
</dbReference>
<keyword evidence="8" id="KW-1185">Reference proteome</keyword>
<dbReference type="Gene3D" id="3.40.190.290">
    <property type="match status" value="1"/>
</dbReference>
<dbReference type="GO" id="GO:0003700">
    <property type="term" value="F:DNA-binding transcription factor activity"/>
    <property type="evidence" value="ECO:0007669"/>
    <property type="project" value="InterPro"/>
</dbReference>
<keyword evidence="2" id="KW-0805">Transcription regulation</keyword>
<dbReference type="Pfam" id="PF03466">
    <property type="entry name" value="LysR_substrate"/>
    <property type="match status" value="1"/>
</dbReference>
<sequence length="314" mass="34243">MIAWDDFRLVRAIAESGTLAGAAEQLGVNHSTVFRRLGTLEEQLGARLFERARSGYVVTPTGEEMVRLAERMGEEVTAVERRITGQDLRPSGELRVTTNDTLLVHMLTPVFASFRAAYPEIRLDVVISNQSLSLSKRDADVAVRASDRPGDTLVGRRIASIAWGIYCRADLAPKEPLVTGDLRRFDWIGFSDNLGSIKPAKWLRERVGEEKLVYRINTVLGLAEAAAAGIGLAVLPCFIAAVTPGLVQLIGPQAEMESGLWLLTHPDIKSTARVRTFMEHAGRELGRMRPRIEGRQAPDTTAPGAPATEPGVPA</sequence>
<dbReference type="InterPro" id="IPR036388">
    <property type="entry name" value="WH-like_DNA-bd_sf"/>
</dbReference>
<dbReference type="InterPro" id="IPR058163">
    <property type="entry name" value="LysR-type_TF_proteobact-type"/>
</dbReference>
<evidence type="ECO:0000259" key="6">
    <source>
        <dbReference type="PROSITE" id="PS50931"/>
    </source>
</evidence>
<evidence type="ECO:0000313" key="8">
    <source>
        <dbReference type="Proteomes" id="UP000596427"/>
    </source>
</evidence>
<dbReference type="SUPFAM" id="SSF46785">
    <property type="entry name" value="Winged helix' DNA-binding domain"/>
    <property type="match status" value="1"/>
</dbReference>
<keyword evidence="3" id="KW-0238">DNA-binding</keyword>
<name>A0A974SGU8_9HYPH</name>
<dbReference type="Gene3D" id="1.10.10.10">
    <property type="entry name" value="Winged helix-like DNA-binding domain superfamily/Winged helix DNA-binding domain"/>
    <property type="match status" value="1"/>
</dbReference>
<dbReference type="GO" id="GO:0043565">
    <property type="term" value="F:sequence-specific DNA binding"/>
    <property type="evidence" value="ECO:0007669"/>
    <property type="project" value="TreeGrafter"/>
</dbReference>
<dbReference type="InterPro" id="IPR005119">
    <property type="entry name" value="LysR_subst-bd"/>
</dbReference>
<evidence type="ECO:0000256" key="5">
    <source>
        <dbReference type="SAM" id="MobiDB-lite"/>
    </source>
</evidence>
<dbReference type="Proteomes" id="UP000596427">
    <property type="component" value="Chromosome"/>
</dbReference>
<keyword evidence="4" id="KW-0804">Transcription</keyword>
<dbReference type="SUPFAM" id="SSF53850">
    <property type="entry name" value="Periplasmic binding protein-like II"/>
    <property type="match status" value="1"/>
</dbReference>
<dbReference type="Pfam" id="PF00126">
    <property type="entry name" value="HTH_1"/>
    <property type="match status" value="1"/>
</dbReference>
<dbReference type="GO" id="GO:0006351">
    <property type="term" value="P:DNA-templated transcription"/>
    <property type="evidence" value="ECO:0007669"/>
    <property type="project" value="TreeGrafter"/>
</dbReference>
<accession>A0A974SGU8</accession>
<dbReference type="InterPro" id="IPR000847">
    <property type="entry name" value="LysR_HTH_N"/>
</dbReference>
<protein>
    <submittedName>
        <fullName evidence="7">LysR family transcriptional regulator</fullName>
    </submittedName>
</protein>
<feature type="compositionally biased region" description="Low complexity" evidence="5">
    <location>
        <begin position="297"/>
        <end position="314"/>
    </location>
</feature>
<evidence type="ECO:0000256" key="2">
    <source>
        <dbReference type="ARBA" id="ARBA00023015"/>
    </source>
</evidence>
<evidence type="ECO:0000256" key="3">
    <source>
        <dbReference type="ARBA" id="ARBA00023125"/>
    </source>
</evidence>
<evidence type="ECO:0000313" key="7">
    <source>
        <dbReference type="EMBL" id="QRG04717.1"/>
    </source>
</evidence>
<proteinExistence type="inferred from homology"/>
<feature type="domain" description="HTH lysR-type" evidence="6">
    <location>
        <begin position="1"/>
        <end position="59"/>
    </location>
</feature>
<evidence type="ECO:0000256" key="1">
    <source>
        <dbReference type="ARBA" id="ARBA00009437"/>
    </source>
</evidence>
<organism evidence="7 8">
    <name type="scientific">Xanthobacter dioxanivorans</name>
    <dbReference type="NCBI Taxonomy" id="2528964"/>
    <lineage>
        <taxon>Bacteria</taxon>
        <taxon>Pseudomonadati</taxon>
        <taxon>Pseudomonadota</taxon>
        <taxon>Alphaproteobacteria</taxon>
        <taxon>Hyphomicrobiales</taxon>
        <taxon>Xanthobacteraceae</taxon>
        <taxon>Xanthobacter</taxon>
    </lineage>
</organism>
<dbReference type="PANTHER" id="PTHR30537">
    <property type="entry name" value="HTH-TYPE TRANSCRIPTIONAL REGULATOR"/>
    <property type="match status" value="1"/>
</dbReference>
<gene>
    <name evidence="7" type="ORF">EZH22_16260</name>
</gene>
<dbReference type="PANTHER" id="PTHR30537:SF3">
    <property type="entry name" value="TRANSCRIPTIONAL REGULATORY PROTEIN"/>
    <property type="match status" value="1"/>
</dbReference>
<dbReference type="KEGG" id="xdi:EZH22_16260"/>
<dbReference type="AlphaFoldDB" id="A0A974SGU8"/>
<dbReference type="EMBL" id="CP063362">
    <property type="protein sequence ID" value="QRG04717.1"/>
    <property type="molecule type" value="Genomic_DNA"/>
</dbReference>